<dbReference type="InterPro" id="IPR036097">
    <property type="entry name" value="HisK_dim/P_sf"/>
</dbReference>
<dbReference type="PANTHER" id="PTHR43065:SF10">
    <property type="entry name" value="PEROXIDE STRESS-ACTIVATED HISTIDINE KINASE MAK3"/>
    <property type="match status" value="1"/>
</dbReference>
<protein>
    <recommendedName>
        <fullName evidence="2">histidine kinase</fullName>
        <ecNumber evidence="2">2.7.13.3</ecNumber>
    </recommendedName>
</protein>
<evidence type="ECO:0000259" key="11">
    <source>
        <dbReference type="PROSITE" id="PS50113"/>
    </source>
</evidence>
<dbReference type="GO" id="GO:0000155">
    <property type="term" value="F:phosphorelay sensor kinase activity"/>
    <property type="evidence" value="ECO:0007669"/>
    <property type="project" value="InterPro"/>
</dbReference>
<dbReference type="RefSeq" id="WP_099311246.1">
    <property type="nucleotide sequence ID" value="NZ_CP032101.1"/>
</dbReference>
<evidence type="ECO:0000256" key="7">
    <source>
        <dbReference type="ARBA" id="ARBA00022840"/>
    </source>
</evidence>
<evidence type="ECO:0000256" key="8">
    <source>
        <dbReference type="ARBA" id="ARBA00023012"/>
    </source>
</evidence>
<dbReference type="PRINTS" id="PR00344">
    <property type="entry name" value="BCTRLSENSOR"/>
</dbReference>
<evidence type="ECO:0000256" key="6">
    <source>
        <dbReference type="ARBA" id="ARBA00022777"/>
    </source>
</evidence>
<dbReference type="NCBIfam" id="TIGR00229">
    <property type="entry name" value="sensory_box"/>
    <property type="match status" value="1"/>
</dbReference>
<dbReference type="InterPro" id="IPR004358">
    <property type="entry name" value="Sig_transdc_His_kin-like_C"/>
</dbReference>
<accession>A0A347TKC3</accession>
<dbReference type="PANTHER" id="PTHR43065">
    <property type="entry name" value="SENSOR HISTIDINE KINASE"/>
    <property type="match status" value="1"/>
</dbReference>
<evidence type="ECO:0000313" key="15">
    <source>
        <dbReference type="Proteomes" id="UP000264693"/>
    </source>
</evidence>
<evidence type="ECO:0000313" key="14">
    <source>
        <dbReference type="Proteomes" id="UP000224740"/>
    </source>
</evidence>
<evidence type="ECO:0000259" key="9">
    <source>
        <dbReference type="PROSITE" id="PS50109"/>
    </source>
</evidence>
<dbReference type="SMART" id="SM00086">
    <property type="entry name" value="PAC"/>
    <property type="match status" value="1"/>
</dbReference>
<dbReference type="PROSITE" id="PS50113">
    <property type="entry name" value="PAC"/>
    <property type="match status" value="1"/>
</dbReference>
<dbReference type="InterPro" id="IPR003661">
    <property type="entry name" value="HisK_dim/P_dom"/>
</dbReference>
<organism evidence="12 15">
    <name type="scientific">Malaciobacter marinus</name>
    <dbReference type="NCBI Taxonomy" id="505249"/>
    <lineage>
        <taxon>Bacteria</taxon>
        <taxon>Pseudomonadati</taxon>
        <taxon>Campylobacterota</taxon>
        <taxon>Epsilonproteobacteria</taxon>
        <taxon>Campylobacterales</taxon>
        <taxon>Arcobacteraceae</taxon>
        <taxon>Malaciobacter</taxon>
    </lineage>
</organism>
<dbReference type="InterPro" id="IPR036890">
    <property type="entry name" value="HATPase_C_sf"/>
</dbReference>
<dbReference type="Gene3D" id="1.10.287.130">
    <property type="match status" value="1"/>
</dbReference>
<dbReference type="Gene3D" id="3.30.565.10">
    <property type="entry name" value="Histidine kinase-like ATPase, C-terminal domain"/>
    <property type="match status" value="1"/>
</dbReference>
<dbReference type="InterPro" id="IPR013655">
    <property type="entry name" value="PAS_fold_3"/>
</dbReference>
<dbReference type="InterPro" id="IPR035965">
    <property type="entry name" value="PAS-like_dom_sf"/>
</dbReference>
<evidence type="ECO:0000256" key="1">
    <source>
        <dbReference type="ARBA" id="ARBA00000085"/>
    </source>
</evidence>
<dbReference type="Proteomes" id="UP000224740">
    <property type="component" value="Unassembled WGS sequence"/>
</dbReference>
<dbReference type="CDD" id="cd00130">
    <property type="entry name" value="PAS"/>
    <property type="match status" value="1"/>
</dbReference>
<sequence length="499" mass="57708">MTLNNYVDQLKQNKKTIIKYWLSNKRVVEILDSYKLDKITFVKKYASFVIDYYIDVIDDKKEIGDCPVINDLLDYLKSKDLSSDELFIICSGFKIALVKNIYDLKIDSFEVISEVDYIFERNFAAVLNKYSKTVKDVENKLRKTVAIVNKYVIMSKTDKKGIIKEVSDAFCDISGFSRDELIGQSHNIVRHPDTNQYVFKNLWETILDKKVWQGEIKNQKKSGHAYWVYATIEPSFNTKGEITGFYAIRQDITSKKEVEEQQNILVEQSKSAAMGEMISMIAHQWRQPLQAVSILIQKLPLMKMIEGEISDEILNQVVEDIGNQLEYMSKTIDDFRDFFKPDKEKEEIKLSRLIEKAIDFLAYMLKVDTIKLNKYAIDDCIVKVHINEVVQVLINIIKNARDIMVEKNDGMQKEQRELSIKYYKNEDFAIIEVEDNAGGIPQNIINRIFEPYFSTKKNKNGTGLGLYMSRTIIEQHSNGRLSASNSGKGAIFKIELPIN</sequence>
<dbReference type="Proteomes" id="UP000264693">
    <property type="component" value="Chromosome"/>
</dbReference>
<keyword evidence="6 12" id="KW-0418">Kinase</keyword>
<evidence type="ECO:0000256" key="3">
    <source>
        <dbReference type="ARBA" id="ARBA00022553"/>
    </source>
</evidence>
<dbReference type="Pfam" id="PF00512">
    <property type="entry name" value="HisKA"/>
    <property type="match status" value="1"/>
</dbReference>
<feature type="domain" description="PAC" evidence="11">
    <location>
        <begin position="212"/>
        <end position="264"/>
    </location>
</feature>
<dbReference type="Pfam" id="PF02518">
    <property type="entry name" value="HATPase_c"/>
    <property type="match status" value="1"/>
</dbReference>
<dbReference type="SUPFAM" id="SSF47384">
    <property type="entry name" value="Homodimeric domain of signal transducing histidine kinase"/>
    <property type="match status" value="1"/>
</dbReference>
<dbReference type="GO" id="GO:0005524">
    <property type="term" value="F:ATP binding"/>
    <property type="evidence" value="ECO:0007669"/>
    <property type="project" value="UniProtKB-KW"/>
</dbReference>
<keyword evidence="7" id="KW-0067">ATP-binding</keyword>
<dbReference type="SUPFAM" id="SSF55874">
    <property type="entry name" value="ATPase domain of HSP90 chaperone/DNA topoisomerase II/histidine kinase"/>
    <property type="match status" value="1"/>
</dbReference>
<keyword evidence="5" id="KW-0547">Nucleotide-binding</keyword>
<dbReference type="Pfam" id="PF08447">
    <property type="entry name" value="PAS_3"/>
    <property type="match status" value="1"/>
</dbReference>
<dbReference type="SUPFAM" id="SSF55785">
    <property type="entry name" value="PYP-like sensor domain (PAS domain)"/>
    <property type="match status" value="1"/>
</dbReference>
<evidence type="ECO:0000256" key="5">
    <source>
        <dbReference type="ARBA" id="ARBA00022741"/>
    </source>
</evidence>
<dbReference type="InterPro" id="IPR003594">
    <property type="entry name" value="HATPase_dom"/>
</dbReference>
<dbReference type="EC" id="2.7.13.3" evidence="2"/>
<dbReference type="PROSITE" id="PS50112">
    <property type="entry name" value="PAS"/>
    <property type="match status" value="1"/>
</dbReference>
<reference evidence="14" key="1">
    <citation type="submission" date="2017-09" db="EMBL/GenBank/DDBJ databases">
        <title>Arcobacter canalis sp. nov., a new species isolated from a water canal contaminated with urban sewage.</title>
        <authorList>
            <person name="Perez-Cataluna A."/>
            <person name="Salas-Masso N."/>
            <person name="Figueras M.J."/>
        </authorList>
    </citation>
    <scope>NUCLEOTIDE SEQUENCE [LARGE SCALE GENOMIC DNA]</scope>
    <source>
        <strain evidence="14">CECT 7727</strain>
    </source>
</reference>
<reference evidence="13" key="2">
    <citation type="submission" date="2017-09" db="EMBL/GenBank/DDBJ databases">
        <authorList>
            <person name="Perez-Cataluna A."/>
            <person name="Figueras M.J."/>
            <person name="Salas-Masso N."/>
        </authorList>
    </citation>
    <scope>NUCLEOTIDE SEQUENCE</scope>
    <source>
        <strain evidence="13">CECT 7727</strain>
    </source>
</reference>
<dbReference type="InterPro" id="IPR001610">
    <property type="entry name" value="PAC"/>
</dbReference>
<dbReference type="AlphaFoldDB" id="A0A347TKC3"/>
<evidence type="ECO:0000313" key="13">
    <source>
        <dbReference type="EMBL" id="PHO15186.1"/>
    </source>
</evidence>
<evidence type="ECO:0000256" key="2">
    <source>
        <dbReference type="ARBA" id="ARBA00012438"/>
    </source>
</evidence>
<dbReference type="InterPro" id="IPR000700">
    <property type="entry name" value="PAS-assoc_C"/>
</dbReference>
<keyword evidence="8" id="KW-0902">Two-component regulatory system</keyword>
<feature type="domain" description="Histidine kinase" evidence="9">
    <location>
        <begin position="280"/>
        <end position="499"/>
    </location>
</feature>
<feature type="domain" description="PAS" evidence="10">
    <location>
        <begin position="158"/>
        <end position="209"/>
    </location>
</feature>
<dbReference type="EMBL" id="CP032101">
    <property type="protein sequence ID" value="AXX87051.1"/>
    <property type="molecule type" value="Genomic_DNA"/>
</dbReference>
<keyword evidence="4" id="KW-0808">Transferase</keyword>
<comment type="catalytic activity">
    <reaction evidence="1">
        <text>ATP + protein L-histidine = ADP + protein N-phospho-L-histidine.</text>
        <dbReference type="EC" id="2.7.13.3"/>
    </reaction>
</comment>
<dbReference type="SMART" id="SM00387">
    <property type="entry name" value="HATPase_c"/>
    <property type="match status" value="1"/>
</dbReference>
<evidence type="ECO:0000313" key="12">
    <source>
        <dbReference type="EMBL" id="AXX87051.1"/>
    </source>
</evidence>
<dbReference type="EMBL" id="NXAO01000034">
    <property type="protein sequence ID" value="PHO15186.1"/>
    <property type="molecule type" value="Genomic_DNA"/>
</dbReference>
<dbReference type="KEGG" id="amar:AMRN_1310"/>
<dbReference type="InterPro" id="IPR000014">
    <property type="entry name" value="PAS"/>
</dbReference>
<evidence type="ECO:0000259" key="10">
    <source>
        <dbReference type="PROSITE" id="PS50112"/>
    </source>
</evidence>
<dbReference type="SMART" id="SM00388">
    <property type="entry name" value="HisKA"/>
    <property type="match status" value="1"/>
</dbReference>
<proteinExistence type="predicted"/>
<dbReference type="Gene3D" id="3.30.450.20">
    <property type="entry name" value="PAS domain"/>
    <property type="match status" value="1"/>
</dbReference>
<reference evidence="12 15" key="3">
    <citation type="submission" date="2018-08" db="EMBL/GenBank/DDBJ databases">
        <title>Complete genome of the Arcobacter marinus type strain JCM 15502.</title>
        <authorList>
            <person name="Miller W.G."/>
            <person name="Yee E."/>
            <person name="Huynh S."/>
            <person name="Parker C.T."/>
        </authorList>
    </citation>
    <scope>NUCLEOTIDE SEQUENCE [LARGE SCALE GENOMIC DNA]</scope>
    <source>
        <strain evidence="12 15">JCM 15502</strain>
    </source>
</reference>
<dbReference type="PROSITE" id="PS50109">
    <property type="entry name" value="HIS_KIN"/>
    <property type="match status" value="1"/>
</dbReference>
<name>A0A347TKC3_9BACT</name>
<dbReference type="InterPro" id="IPR005467">
    <property type="entry name" value="His_kinase_dom"/>
</dbReference>
<keyword evidence="3" id="KW-0597">Phosphoprotein</keyword>
<gene>
    <name evidence="12" type="ORF">AMRN_1310</name>
    <name evidence="13" type="ORF">CPH92_08170</name>
</gene>
<keyword evidence="14" id="KW-1185">Reference proteome</keyword>
<evidence type="ECO:0000256" key="4">
    <source>
        <dbReference type="ARBA" id="ARBA00022679"/>
    </source>
</evidence>
<dbReference type="CDD" id="cd00082">
    <property type="entry name" value="HisKA"/>
    <property type="match status" value="1"/>
</dbReference>